<dbReference type="PROSITE" id="PS50297">
    <property type="entry name" value="ANK_REP_REGION"/>
    <property type="match status" value="2"/>
</dbReference>
<feature type="repeat" description="ANK" evidence="1">
    <location>
        <begin position="433"/>
        <end position="466"/>
    </location>
</feature>
<dbReference type="SMART" id="SM00248">
    <property type="entry name" value="ANK"/>
    <property type="match status" value="10"/>
</dbReference>
<evidence type="ECO:0000256" key="2">
    <source>
        <dbReference type="SAM" id="SignalP"/>
    </source>
</evidence>
<feature type="repeat" description="ANK" evidence="1">
    <location>
        <begin position="260"/>
        <end position="293"/>
    </location>
</feature>
<dbReference type="SUPFAM" id="SSF48403">
    <property type="entry name" value="Ankyrin repeat"/>
    <property type="match status" value="2"/>
</dbReference>
<keyword evidence="4" id="KW-1185">Reference proteome</keyword>
<dbReference type="Gene3D" id="1.25.40.20">
    <property type="entry name" value="Ankyrin repeat-containing domain"/>
    <property type="match status" value="3"/>
</dbReference>
<dbReference type="RefSeq" id="WP_068448492.1">
    <property type="nucleotide sequence ID" value="NZ_CP150660.1"/>
</dbReference>
<sequence>MKKSYKVSILFLLISITVTAQKTNIFHDRAFWKTNPNIAIVDEKIAAGNDVSASNENAFDGVVYAILSKVDNKTIEYLLTKKGNDVNKKTHDGRTYIFWAAYTNNIEIMKHLFSKGAKTDVIDTHGNTFLNFAASAGQLDIELYKYSFSIGADITKEKNHDGANALLLVASHLKDFKLVEYLITKGASLDDKDAEGNGLFEYAAKGGNTQFLKILLDKGVATGKNAMLFASKGSRNKQNTIETYQFLEKNGIKPNVVDANNRNPLHYIARNNKDISTFKYFIDKGVATNLQDKEGNSPFMNAANSNSLEVVQLLSKDVKDINLKNNDGHTALTNAVGRNSVDVIEYLLEKGADINTVDKDGNTLSYYLINNFKANKPEIFETKLKVLTKKGLVVNQLQNSGNTLLHIATLENNLPLLKRLAAFKIDVNAINKENLSALQIAVMKAKNTEIIKYLLSIGADKNIKTDFDESIFDLASENELLKKQNIHFLK</sequence>
<dbReference type="Pfam" id="PF12796">
    <property type="entry name" value="Ank_2"/>
    <property type="match status" value="4"/>
</dbReference>
<evidence type="ECO:0000313" key="4">
    <source>
        <dbReference type="Proteomes" id="UP000076923"/>
    </source>
</evidence>
<dbReference type="PANTHER" id="PTHR46224:SF64">
    <property type="entry name" value="IQ MOTIF AND ANKYRIN REPEAT DOMAIN-CONTAINING PROTEIN 1"/>
    <property type="match status" value="1"/>
</dbReference>
<feature type="signal peptide" evidence="2">
    <location>
        <begin position="1"/>
        <end position="20"/>
    </location>
</feature>
<feature type="repeat" description="ANK" evidence="1">
    <location>
        <begin position="327"/>
        <end position="359"/>
    </location>
</feature>
<dbReference type="InterPro" id="IPR051616">
    <property type="entry name" value="Cul2-RING_E3_ligase_SR"/>
</dbReference>
<dbReference type="STRING" id="1333662.LPB303_04430"/>
<evidence type="ECO:0000256" key="1">
    <source>
        <dbReference type="PROSITE-ProRule" id="PRU00023"/>
    </source>
</evidence>
<keyword evidence="2" id="KW-0732">Signal</keyword>
<organism evidence="3 4">
    <name type="scientific">Polaribacter atrinae</name>
    <dbReference type="NCBI Taxonomy" id="1333662"/>
    <lineage>
        <taxon>Bacteria</taxon>
        <taxon>Pseudomonadati</taxon>
        <taxon>Bacteroidota</taxon>
        <taxon>Flavobacteriia</taxon>
        <taxon>Flavobacteriales</taxon>
        <taxon>Flavobacteriaceae</taxon>
    </lineage>
</organism>
<evidence type="ECO:0000313" key="3">
    <source>
        <dbReference type="EMBL" id="OAD46167.1"/>
    </source>
</evidence>
<comment type="caution">
    <text evidence="3">The sequence shown here is derived from an EMBL/GenBank/DDBJ whole genome shotgun (WGS) entry which is preliminary data.</text>
</comment>
<name>A0A176TE15_9FLAO</name>
<keyword evidence="1" id="KW-0040">ANK repeat</keyword>
<protein>
    <submittedName>
        <fullName evidence="3">Uncharacterized protein</fullName>
    </submittedName>
</protein>
<dbReference type="OrthoDB" id="2575953at2"/>
<dbReference type="EMBL" id="LVWE01000005">
    <property type="protein sequence ID" value="OAD46167.1"/>
    <property type="molecule type" value="Genomic_DNA"/>
</dbReference>
<dbReference type="AlphaFoldDB" id="A0A176TE15"/>
<feature type="repeat" description="ANK" evidence="1">
    <location>
        <begin position="92"/>
        <end position="124"/>
    </location>
</feature>
<proteinExistence type="predicted"/>
<feature type="chain" id="PRO_5008049874" evidence="2">
    <location>
        <begin position="21"/>
        <end position="490"/>
    </location>
</feature>
<feature type="repeat" description="ANK" evidence="1">
    <location>
        <begin position="400"/>
        <end position="432"/>
    </location>
</feature>
<dbReference type="PANTHER" id="PTHR46224">
    <property type="entry name" value="ANKYRIN REPEAT FAMILY PROTEIN"/>
    <property type="match status" value="1"/>
</dbReference>
<gene>
    <name evidence="3" type="ORF">LPB303_04430</name>
</gene>
<accession>A0A176TE15</accession>
<dbReference type="PRINTS" id="PR01415">
    <property type="entry name" value="ANKYRIN"/>
</dbReference>
<dbReference type="InterPro" id="IPR002110">
    <property type="entry name" value="Ankyrin_rpt"/>
</dbReference>
<feature type="repeat" description="ANK" evidence="1">
    <location>
        <begin position="294"/>
        <end position="326"/>
    </location>
</feature>
<dbReference type="Proteomes" id="UP000076923">
    <property type="component" value="Unassembled WGS sequence"/>
</dbReference>
<reference evidence="3 4" key="1">
    <citation type="submission" date="2016-02" db="EMBL/GenBank/DDBJ databases">
        <title>Draft genome sequence of Polaribacter atrinae KACC17473.</title>
        <authorList>
            <person name="Shin S.-K."/>
            <person name="Yi H."/>
        </authorList>
    </citation>
    <scope>NUCLEOTIDE SEQUENCE [LARGE SCALE GENOMIC DNA]</scope>
    <source>
        <strain evidence="3 4">KACC 17473</strain>
    </source>
</reference>
<dbReference type="InterPro" id="IPR036770">
    <property type="entry name" value="Ankyrin_rpt-contain_sf"/>
</dbReference>
<dbReference type="PROSITE" id="PS50088">
    <property type="entry name" value="ANK_REPEAT"/>
    <property type="match status" value="6"/>
</dbReference>